<sequence length="425" mass="46009">MTTTGSVSVVPRFPQHPRCATCLFFLSVRPLLLIFLVGLLAACTTIRAVQTVYGGKSYGPPESQIPFTLNEHPILIKTLLNESPQRYTLVLDTGSITVIRAEVARALGLPDGVEVKAHGSGGGSKRIRLAKLNRIVVGDMEVKNTAAGIIEFPELFPSGVAGILGSTFLRHFRVTIDYQKREIRLSKSRAAVADDGRDSAISFDIDPRSGFAPIIGCKIDGNIEAQAMIDTGAVGISLPDSILRKTRAYQAGKVLRANGSMSGGMFGAASRSEAVLLNELTIGDIPYTDIPVTSHAGLKYVLLGNRFLRNFVVTLDYPAKRLTLKPVRTGFSHQLLSYGLALSKEDGKTVVSGIWEGSSAAESDLGPRDEVLKINSEDVADKSLLELMVRLVDPKQNTLKIEFIGDNGIQKTIVHKRELFPARVK</sequence>
<dbReference type="EMBL" id="CAADFX010000131">
    <property type="protein sequence ID" value="VFK60646.1"/>
    <property type="molecule type" value="Genomic_DNA"/>
</dbReference>
<reference evidence="3" key="1">
    <citation type="submission" date="2019-02" db="EMBL/GenBank/DDBJ databases">
        <authorList>
            <person name="Gruber-Vodicka R. H."/>
            <person name="Seah K. B. B."/>
        </authorList>
    </citation>
    <scope>NUCLEOTIDE SEQUENCE</scope>
    <source>
        <strain evidence="3">BECK_BY1</strain>
    </source>
</reference>
<dbReference type="Pfam" id="PF13650">
    <property type="entry name" value="Asp_protease_2"/>
    <property type="match status" value="1"/>
</dbReference>
<proteinExistence type="predicted"/>
<dbReference type="Gene3D" id="2.30.42.10">
    <property type="match status" value="1"/>
</dbReference>
<keyword evidence="1" id="KW-0472">Membrane</keyword>
<keyword evidence="1" id="KW-1133">Transmembrane helix</keyword>
<name>A0A451A3P4_9GAMM</name>
<keyword evidence="1" id="KW-0812">Transmembrane</keyword>
<dbReference type="Pfam" id="PF13975">
    <property type="entry name" value="gag-asp_proteas"/>
    <property type="match status" value="1"/>
</dbReference>
<accession>A0A451A3P4</accession>
<dbReference type="Gene3D" id="2.40.70.10">
    <property type="entry name" value="Acid Proteases"/>
    <property type="match status" value="2"/>
</dbReference>
<dbReference type="SUPFAM" id="SSF50630">
    <property type="entry name" value="Acid proteases"/>
    <property type="match status" value="2"/>
</dbReference>
<dbReference type="InterPro" id="IPR036034">
    <property type="entry name" value="PDZ_sf"/>
</dbReference>
<dbReference type="GO" id="GO:0006508">
    <property type="term" value="P:proteolysis"/>
    <property type="evidence" value="ECO:0007669"/>
    <property type="project" value="UniProtKB-KW"/>
</dbReference>
<dbReference type="InterPro" id="IPR021109">
    <property type="entry name" value="Peptidase_aspartic_dom_sf"/>
</dbReference>
<dbReference type="CDD" id="cd05483">
    <property type="entry name" value="retropepsin_like_bacteria"/>
    <property type="match status" value="1"/>
</dbReference>
<dbReference type="SUPFAM" id="SSF50156">
    <property type="entry name" value="PDZ domain-like"/>
    <property type="match status" value="1"/>
</dbReference>
<keyword evidence="3" id="KW-0645">Protease</keyword>
<dbReference type="InterPro" id="IPR034122">
    <property type="entry name" value="Retropepsin-like_bacterial"/>
</dbReference>
<evidence type="ECO:0000259" key="2">
    <source>
        <dbReference type="PROSITE" id="PS50106"/>
    </source>
</evidence>
<evidence type="ECO:0000256" key="1">
    <source>
        <dbReference type="SAM" id="Phobius"/>
    </source>
</evidence>
<feature type="transmembrane region" description="Helical" evidence="1">
    <location>
        <begin position="21"/>
        <end position="42"/>
    </location>
</feature>
<protein>
    <submittedName>
        <fullName evidence="3">Aspartyl protease</fullName>
    </submittedName>
</protein>
<dbReference type="PROSITE" id="PS50106">
    <property type="entry name" value="PDZ"/>
    <property type="match status" value="1"/>
</dbReference>
<evidence type="ECO:0000313" key="3">
    <source>
        <dbReference type="EMBL" id="VFK60646.1"/>
    </source>
</evidence>
<keyword evidence="3" id="KW-0378">Hydrolase</keyword>
<gene>
    <name evidence="3" type="ORF">BECKTUN1418D_GA0071000_11314</name>
</gene>
<dbReference type="InterPro" id="IPR001478">
    <property type="entry name" value="PDZ"/>
</dbReference>
<feature type="domain" description="PDZ" evidence="2">
    <location>
        <begin position="321"/>
        <end position="391"/>
    </location>
</feature>
<dbReference type="GO" id="GO:0008233">
    <property type="term" value="F:peptidase activity"/>
    <property type="evidence" value="ECO:0007669"/>
    <property type="project" value="UniProtKB-KW"/>
</dbReference>
<organism evidence="3">
    <name type="scientific">Candidatus Kentrum sp. TUN</name>
    <dbReference type="NCBI Taxonomy" id="2126343"/>
    <lineage>
        <taxon>Bacteria</taxon>
        <taxon>Pseudomonadati</taxon>
        <taxon>Pseudomonadota</taxon>
        <taxon>Gammaproteobacteria</taxon>
        <taxon>Candidatus Kentrum</taxon>
    </lineage>
</organism>
<dbReference type="AlphaFoldDB" id="A0A451A3P4"/>